<proteinExistence type="predicted"/>
<evidence type="ECO:0000256" key="1">
    <source>
        <dbReference type="SAM" id="MobiDB-lite"/>
    </source>
</evidence>
<keyword evidence="3" id="KW-1185">Reference proteome</keyword>
<feature type="region of interest" description="Disordered" evidence="1">
    <location>
        <begin position="34"/>
        <end position="54"/>
    </location>
</feature>
<gene>
    <name evidence="2" type="ORF">G2W53_036733</name>
</gene>
<sequence>MGAVLATSGNPKSKQLNGCMIFLNTKNITIAQGKEEHTQEQRITDPNAQTPPSKKHKKLFLENMLPQVEGNRLCRDTAINPTQCLTQYILWQRAHIYYLVLYKIPKAIKARKQNRTEQIPELHHHRMYKEQEEELSDCEGDRPQPEQGR</sequence>
<dbReference type="AlphaFoldDB" id="A0A834W532"/>
<reference evidence="2" key="1">
    <citation type="submission" date="2020-09" db="EMBL/GenBank/DDBJ databases">
        <title>Genome-Enabled Discovery of Anthraquinone Biosynthesis in Senna tora.</title>
        <authorList>
            <person name="Kang S.-H."/>
            <person name="Pandey R.P."/>
            <person name="Lee C.-M."/>
            <person name="Sim J.-S."/>
            <person name="Jeong J.-T."/>
            <person name="Choi B.-S."/>
            <person name="Jung M."/>
            <person name="Ginzburg D."/>
            <person name="Zhao K."/>
            <person name="Won S.Y."/>
            <person name="Oh T.-J."/>
            <person name="Yu Y."/>
            <person name="Kim N.-H."/>
            <person name="Lee O.R."/>
            <person name="Lee T.-H."/>
            <person name="Bashyal P."/>
            <person name="Kim T.-S."/>
            <person name="Lee W.-H."/>
            <person name="Kawkins C."/>
            <person name="Kim C.-K."/>
            <person name="Kim J.S."/>
            <person name="Ahn B.O."/>
            <person name="Rhee S.Y."/>
            <person name="Sohng J.K."/>
        </authorList>
    </citation>
    <scope>NUCLEOTIDE SEQUENCE</scope>
    <source>
        <tissue evidence="2">Leaf</tissue>
    </source>
</reference>
<organism evidence="2 3">
    <name type="scientific">Senna tora</name>
    <dbReference type="NCBI Taxonomy" id="362788"/>
    <lineage>
        <taxon>Eukaryota</taxon>
        <taxon>Viridiplantae</taxon>
        <taxon>Streptophyta</taxon>
        <taxon>Embryophyta</taxon>
        <taxon>Tracheophyta</taxon>
        <taxon>Spermatophyta</taxon>
        <taxon>Magnoliopsida</taxon>
        <taxon>eudicotyledons</taxon>
        <taxon>Gunneridae</taxon>
        <taxon>Pentapetalae</taxon>
        <taxon>rosids</taxon>
        <taxon>fabids</taxon>
        <taxon>Fabales</taxon>
        <taxon>Fabaceae</taxon>
        <taxon>Caesalpinioideae</taxon>
        <taxon>Cassia clade</taxon>
        <taxon>Senna</taxon>
    </lineage>
</organism>
<evidence type="ECO:0000313" key="2">
    <source>
        <dbReference type="EMBL" id="KAF7809990.1"/>
    </source>
</evidence>
<feature type="region of interest" description="Disordered" evidence="1">
    <location>
        <begin position="120"/>
        <end position="149"/>
    </location>
</feature>
<feature type="compositionally biased region" description="Basic and acidic residues" evidence="1">
    <location>
        <begin position="34"/>
        <end position="43"/>
    </location>
</feature>
<evidence type="ECO:0000313" key="3">
    <source>
        <dbReference type="Proteomes" id="UP000634136"/>
    </source>
</evidence>
<name>A0A834W532_9FABA</name>
<protein>
    <submittedName>
        <fullName evidence="2">Uncharacterized protein</fullName>
    </submittedName>
</protein>
<comment type="caution">
    <text evidence="2">The sequence shown here is derived from an EMBL/GenBank/DDBJ whole genome shotgun (WGS) entry which is preliminary data.</text>
</comment>
<feature type="compositionally biased region" description="Basic and acidic residues" evidence="1">
    <location>
        <begin position="139"/>
        <end position="149"/>
    </location>
</feature>
<accession>A0A834W532</accession>
<dbReference type="EMBL" id="JAAIUW010000011">
    <property type="protein sequence ID" value="KAF7809990.1"/>
    <property type="molecule type" value="Genomic_DNA"/>
</dbReference>
<dbReference type="Proteomes" id="UP000634136">
    <property type="component" value="Unassembled WGS sequence"/>
</dbReference>